<sequence length="291" mass="29734">MRSHILSVLLIALHVSAFDFDDEEEEVASASSTFFTDETAGASTLPLLHRIGAGDFVNRSKVFYQDGKHLGSVSARISQAKLAGNELEAFQALLKTGGFYTLSLPSVVGDDKSQPVTASISVCALMASRFEEHIHVTLASNKRILGLSYTVPKVPASCPSSGLPKIALDEVLFNTSLTISLPAEAPKPHGKVADAGFLPPSAAAAAARNQAAEGGDGEGAPPPPPQSFLTRYWMYILPVVLIMTFGGGPEPEKDGKAAEGANGGGSGSSGGGSAGGGGGGGGGRAQSGKRK</sequence>
<dbReference type="GO" id="GO:0005789">
    <property type="term" value="C:endoplasmic reticulum membrane"/>
    <property type="evidence" value="ECO:0007669"/>
    <property type="project" value="UniProtKB-SubCell"/>
</dbReference>
<comment type="subcellular location">
    <subcellularLocation>
        <location evidence="1">Endoplasmic reticulum membrane</location>
        <topology evidence="1">Single-pass type I membrane protein</topology>
    </subcellularLocation>
</comment>
<dbReference type="PANTHER" id="PTHR21397:SF4">
    <property type="entry name" value="ER MEMBRANE PROTEIN COMPLEX SUBUNIT 10"/>
    <property type="match status" value="1"/>
</dbReference>
<evidence type="ECO:0000313" key="11">
    <source>
        <dbReference type="EMBL" id="CAD8606716.1"/>
    </source>
</evidence>
<dbReference type="Pfam" id="PF21203">
    <property type="entry name" value="ECM10"/>
    <property type="match status" value="1"/>
</dbReference>
<name>A0A7S0LBJ8_9EUKA</name>
<feature type="chain" id="PRO_5031287530" description="ER membrane protein complex subunit 10" evidence="10">
    <location>
        <begin position="18"/>
        <end position="291"/>
    </location>
</feature>
<accession>A0A7S0LBJ8</accession>
<dbReference type="AlphaFoldDB" id="A0A7S0LBJ8"/>
<evidence type="ECO:0000256" key="6">
    <source>
        <dbReference type="ARBA" id="ARBA00022824"/>
    </source>
</evidence>
<feature type="region of interest" description="Disordered" evidence="9">
    <location>
        <begin position="203"/>
        <end position="225"/>
    </location>
</feature>
<evidence type="ECO:0000256" key="2">
    <source>
        <dbReference type="ARBA" id="ARBA00007695"/>
    </source>
</evidence>
<feature type="region of interest" description="Disordered" evidence="9">
    <location>
        <begin position="249"/>
        <end position="291"/>
    </location>
</feature>
<evidence type="ECO:0000256" key="9">
    <source>
        <dbReference type="SAM" id="MobiDB-lite"/>
    </source>
</evidence>
<dbReference type="EMBL" id="HBEY01020947">
    <property type="protein sequence ID" value="CAD8606716.1"/>
    <property type="molecule type" value="Transcribed_RNA"/>
</dbReference>
<evidence type="ECO:0000256" key="4">
    <source>
        <dbReference type="ARBA" id="ARBA00022692"/>
    </source>
</evidence>
<keyword evidence="6" id="KW-0256">Endoplasmic reticulum</keyword>
<keyword evidence="5 10" id="KW-0732">Signal</keyword>
<dbReference type="CDD" id="cd22209">
    <property type="entry name" value="EMC10"/>
    <property type="match status" value="1"/>
</dbReference>
<keyword evidence="4" id="KW-0812">Transmembrane</keyword>
<evidence type="ECO:0000256" key="3">
    <source>
        <dbReference type="ARBA" id="ARBA00020105"/>
    </source>
</evidence>
<reference evidence="11" key="1">
    <citation type="submission" date="2021-01" db="EMBL/GenBank/DDBJ databases">
        <authorList>
            <person name="Corre E."/>
            <person name="Pelletier E."/>
            <person name="Niang G."/>
            <person name="Scheremetjew M."/>
            <person name="Finn R."/>
            <person name="Kale V."/>
            <person name="Holt S."/>
            <person name="Cochrane G."/>
            <person name="Meng A."/>
            <person name="Brown T."/>
            <person name="Cohen L."/>
        </authorList>
    </citation>
    <scope>NUCLEOTIDE SEQUENCE</scope>
    <source>
        <strain evidence="11">PLY182g</strain>
    </source>
</reference>
<feature type="signal peptide" evidence="10">
    <location>
        <begin position="1"/>
        <end position="17"/>
    </location>
</feature>
<proteinExistence type="inferred from homology"/>
<keyword evidence="8" id="KW-0472">Membrane</keyword>
<protein>
    <recommendedName>
        <fullName evidence="3">ER membrane protein complex subunit 10</fullName>
    </recommendedName>
</protein>
<evidence type="ECO:0000256" key="5">
    <source>
        <dbReference type="ARBA" id="ARBA00022729"/>
    </source>
</evidence>
<feature type="compositionally biased region" description="Low complexity" evidence="9">
    <location>
        <begin position="203"/>
        <end position="213"/>
    </location>
</feature>
<dbReference type="PANTHER" id="PTHR21397">
    <property type="entry name" value="CHROMATIN COMPLEXES SUBUNIT BAP18-RELATED"/>
    <property type="match status" value="1"/>
</dbReference>
<comment type="similarity">
    <text evidence="2">Belongs to the EMC10 family.</text>
</comment>
<evidence type="ECO:0000256" key="7">
    <source>
        <dbReference type="ARBA" id="ARBA00022989"/>
    </source>
</evidence>
<evidence type="ECO:0000256" key="1">
    <source>
        <dbReference type="ARBA" id="ARBA00004115"/>
    </source>
</evidence>
<organism evidence="11">
    <name type="scientific">Coccolithus braarudii</name>
    <dbReference type="NCBI Taxonomy" id="221442"/>
    <lineage>
        <taxon>Eukaryota</taxon>
        <taxon>Haptista</taxon>
        <taxon>Haptophyta</taxon>
        <taxon>Prymnesiophyceae</taxon>
        <taxon>Coccolithales</taxon>
        <taxon>Coccolithaceae</taxon>
        <taxon>Coccolithus</taxon>
    </lineage>
</organism>
<keyword evidence="7" id="KW-1133">Transmembrane helix</keyword>
<evidence type="ECO:0000256" key="10">
    <source>
        <dbReference type="SAM" id="SignalP"/>
    </source>
</evidence>
<gene>
    <name evidence="11" type="ORF">CPEL01642_LOCUS10051</name>
</gene>
<evidence type="ECO:0000256" key="8">
    <source>
        <dbReference type="ARBA" id="ARBA00023136"/>
    </source>
</evidence>
<feature type="compositionally biased region" description="Gly residues" evidence="9">
    <location>
        <begin position="261"/>
        <end position="285"/>
    </location>
</feature>